<evidence type="ECO:0000256" key="1">
    <source>
        <dbReference type="SAM" id="Phobius"/>
    </source>
</evidence>
<keyword evidence="1" id="KW-1133">Transmembrane helix</keyword>
<keyword evidence="3" id="KW-1185">Reference proteome</keyword>
<protein>
    <submittedName>
        <fullName evidence="2">Uncharacterized protein</fullName>
    </submittedName>
</protein>
<proteinExistence type="predicted"/>
<evidence type="ECO:0000313" key="2">
    <source>
        <dbReference type="EMBL" id="GFR58689.1"/>
    </source>
</evidence>
<gene>
    <name evidence="2" type="ORF">ElyMa_000037900</name>
</gene>
<evidence type="ECO:0000313" key="3">
    <source>
        <dbReference type="Proteomes" id="UP000762676"/>
    </source>
</evidence>
<dbReference type="Proteomes" id="UP000762676">
    <property type="component" value="Unassembled WGS sequence"/>
</dbReference>
<dbReference type="EMBL" id="BMAT01000054">
    <property type="protein sequence ID" value="GFR58689.1"/>
    <property type="molecule type" value="Genomic_DNA"/>
</dbReference>
<accession>A0AAV4EDF3</accession>
<reference evidence="2 3" key="1">
    <citation type="journal article" date="2021" name="Elife">
        <title>Chloroplast acquisition without the gene transfer in kleptoplastic sea slugs, Plakobranchus ocellatus.</title>
        <authorList>
            <person name="Maeda T."/>
            <person name="Takahashi S."/>
            <person name="Yoshida T."/>
            <person name="Shimamura S."/>
            <person name="Takaki Y."/>
            <person name="Nagai Y."/>
            <person name="Toyoda A."/>
            <person name="Suzuki Y."/>
            <person name="Arimoto A."/>
            <person name="Ishii H."/>
            <person name="Satoh N."/>
            <person name="Nishiyama T."/>
            <person name="Hasebe M."/>
            <person name="Maruyama T."/>
            <person name="Minagawa J."/>
            <person name="Obokata J."/>
            <person name="Shigenobu S."/>
        </authorList>
    </citation>
    <scope>NUCLEOTIDE SEQUENCE [LARGE SCALE GENOMIC DNA]</scope>
</reference>
<dbReference type="AlphaFoldDB" id="A0AAV4EDF3"/>
<comment type="caution">
    <text evidence="2">The sequence shown here is derived from an EMBL/GenBank/DDBJ whole genome shotgun (WGS) entry which is preliminary data.</text>
</comment>
<keyword evidence="1" id="KW-0812">Transmembrane</keyword>
<organism evidence="2 3">
    <name type="scientific">Elysia marginata</name>
    <dbReference type="NCBI Taxonomy" id="1093978"/>
    <lineage>
        <taxon>Eukaryota</taxon>
        <taxon>Metazoa</taxon>
        <taxon>Spiralia</taxon>
        <taxon>Lophotrochozoa</taxon>
        <taxon>Mollusca</taxon>
        <taxon>Gastropoda</taxon>
        <taxon>Heterobranchia</taxon>
        <taxon>Euthyneura</taxon>
        <taxon>Panpulmonata</taxon>
        <taxon>Sacoglossa</taxon>
        <taxon>Placobranchoidea</taxon>
        <taxon>Plakobranchidae</taxon>
        <taxon>Elysia</taxon>
    </lineage>
</organism>
<keyword evidence="1" id="KW-0472">Membrane</keyword>
<sequence>MYDAMVRYANSCQTKGCYNTQVVVCSQLQLQWSSVAQWLARGLVIRLSRVRFPTTTQVVTALEKQLIHTFLSPPTLVVVVVGLVVVAAAAAGGGRGRGQRRE</sequence>
<feature type="transmembrane region" description="Helical" evidence="1">
    <location>
        <begin position="76"/>
        <end position="94"/>
    </location>
</feature>
<name>A0AAV4EDF3_9GAST</name>